<feature type="domain" description="RING-type" evidence="3">
    <location>
        <begin position="206"/>
        <end position="247"/>
    </location>
</feature>
<dbReference type="FunFam" id="3.30.40.10:FF:000417">
    <property type="entry name" value="E3 ubiquitin ligase BIG BROTHER-related"/>
    <property type="match status" value="1"/>
</dbReference>
<keyword evidence="1" id="KW-0863">Zinc-finger</keyword>
<dbReference type="PANTHER" id="PTHR47530">
    <property type="entry name" value="E3 UBIQUITIN LIGASE BIG BROTHER-RELATED"/>
    <property type="match status" value="1"/>
</dbReference>
<feature type="compositionally biased region" description="Basic and acidic residues" evidence="2">
    <location>
        <begin position="50"/>
        <end position="64"/>
    </location>
</feature>
<sequence length="260" mass="30102">MGDCRYIQQGLYNASPVELWNKISYDLREMVFNLLQPPISRFQQSYSMDNDERKQPVEDEERKQAASRVPYTQLEQIHSDFVMAMALQEQERAFTFLSDIESDSNEEESDEDSSSESNVHDNDYEFFQSHEFESEMEFLQQDSNSDEDMEEDGDEVDSDELSYEDLIALGEFVGQERRGLSINEISTCLRPCKYESSARKTGTDRCVICQMEYEEDESLVALSCDHPYHSECIARWLQINRICPICSTEVSSPKNISANV</sequence>
<proteinExistence type="predicted"/>
<organism evidence="4">
    <name type="scientific">Salix viminalis</name>
    <name type="common">Common osier</name>
    <name type="synonym">Basket willow</name>
    <dbReference type="NCBI Taxonomy" id="40686"/>
    <lineage>
        <taxon>Eukaryota</taxon>
        <taxon>Viridiplantae</taxon>
        <taxon>Streptophyta</taxon>
        <taxon>Embryophyta</taxon>
        <taxon>Tracheophyta</taxon>
        <taxon>Spermatophyta</taxon>
        <taxon>Magnoliopsida</taxon>
        <taxon>eudicotyledons</taxon>
        <taxon>Gunneridae</taxon>
        <taxon>Pentapetalae</taxon>
        <taxon>rosids</taxon>
        <taxon>fabids</taxon>
        <taxon>Malpighiales</taxon>
        <taxon>Salicaceae</taxon>
        <taxon>Saliceae</taxon>
        <taxon>Salix</taxon>
    </lineage>
</organism>
<dbReference type="SMART" id="SM00184">
    <property type="entry name" value="RING"/>
    <property type="match status" value="1"/>
</dbReference>
<dbReference type="AlphaFoldDB" id="A0A6N2MH82"/>
<evidence type="ECO:0000256" key="1">
    <source>
        <dbReference type="PROSITE-ProRule" id="PRU00175"/>
    </source>
</evidence>
<feature type="region of interest" description="Disordered" evidence="2">
    <location>
        <begin position="102"/>
        <end position="121"/>
    </location>
</feature>
<reference evidence="4" key="1">
    <citation type="submission" date="2019-03" db="EMBL/GenBank/DDBJ databases">
        <authorList>
            <person name="Mank J."/>
            <person name="Almeida P."/>
        </authorList>
    </citation>
    <scope>NUCLEOTIDE SEQUENCE</scope>
    <source>
        <strain evidence="4">78183</strain>
    </source>
</reference>
<keyword evidence="1" id="KW-0862">Zinc</keyword>
<dbReference type="Gene3D" id="3.30.40.10">
    <property type="entry name" value="Zinc/RING finger domain, C3HC4 (zinc finger)"/>
    <property type="match status" value="1"/>
</dbReference>
<feature type="compositionally biased region" description="Acidic residues" evidence="2">
    <location>
        <begin position="102"/>
        <end position="114"/>
    </location>
</feature>
<feature type="region of interest" description="Disordered" evidence="2">
    <location>
        <begin position="43"/>
        <end position="68"/>
    </location>
</feature>
<dbReference type="GO" id="GO:0008270">
    <property type="term" value="F:zinc ion binding"/>
    <property type="evidence" value="ECO:0007669"/>
    <property type="project" value="UniProtKB-KW"/>
</dbReference>
<dbReference type="InterPro" id="IPR013083">
    <property type="entry name" value="Znf_RING/FYVE/PHD"/>
</dbReference>
<evidence type="ECO:0000256" key="2">
    <source>
        <dbReference type="SAM" id="MobiDB-lite"/>
    </source>
</evidence>
<evidence type="ECO:0000313" key="4">
    <source>
        <dbReference type="EMBL" id="VFU53619.1"/>
    </source>
</evidence>
<dbReference type="PROSITE" id="PS50089">
    <property type="entry name" value="ZF_RING_2"/>
    <property type="match status" value="1"/>
</dbReference>
<feature type="compositionally biased region" description="Acidic residues" evidence="2">
    <location>
        <begin position="144"/>
        <end position="159"/>
    </location>
</feature>
<dbReference type="InterPro" id="IPR001841">
    <property type="entry name" value="Znf_RING"/>
</dbReference>
<feature type="region of interest" description="Disordered" evidence="2">
    <location>
        <begin position="136"/>
        <end position="159"/>
    </location>
</feature>
<protein>
    <recommendedName>
        <fullName evidence="3">RING-type domain-containing protein</fullName>
    </recommendedName>
</protein>
<dbReference type="InterPro" id="IPR043312">
    <property type="entry name" value="AtBBR-like"/>
</dbReference>
<name>A0A6N2MH82_SALVM</name>
<gene>
    <name evidence="4" type="ORF">SVIM_LOCUS372548</name>
</gene>
<dbReference type="SUPFAM" id="SSF57850">
    <property type="entry name" value="RING/U-box"/>
    <property type="match status" value="1"/>
</dbReference>
<dbReference type="Pfam" id="PF13639">
    <property type="entry name" value="zf-RING_2"/>
    <property type="match status" value="1"/>
</dbReference>
<evidence type="ECO:0000259" key="3">
    <source>
        <dbReference type="PROSITE" id="PS50089"/>
    </source>
</evidence>
<keyword evidence="1" id="KW-0479">Metal-binding</keyword>
<dbReference type="PANTHER" id="PTHR47530:SF4">
    <property type="entry name" value="E3 UBIQUITIN LIGASE BIG BROTHER-RELATED"/>
    <property type="match status" value="1"/>
</dbReference>
<dbReference type="EMBL" id="CAADRP010001818">
    <property type="protein sequence ID" value="VFU53619.1"/>
    <property type="molecule type" value="Genomic_DNA"/>
</dbReference>
<accession>A0A6N2MH82</accession>